<dbReference type="Pfam" id="PF07876">
    <property type="entry name" value="Dabb"/>
    <property type="match status" value="1"/>
</dbReference>
<proteinExistence type="predicted"/>
<dbReference type="EMBL" id="CP035806">
    <property type="protein sequence ID" value="QBE49074.1"/>
    <property type="molecule type" value="Genomic_DNA"/>
</dbReference>
<reference evidence="2 3" key="1">
    <citation type="submission" date="2019-02" db="EMBL/GenBank/DDBJ databases">
        <authorList>
            <person name="Sun L."/>
            <person name="Pan D."/>
            <person name="Wu X."/>
        </authorList>
    </citation>
    <scope>NUCLEOTIDE SEQUENCE [LARGE SCALE GENOMIC DNA]</scope>
    <source>
        <strain evidence="2 3">JW-1</strain>
    </source>
</reference>
<name>A0A4P6KHN9_9MICO</name>
<dbReference type="InterPro" id="IPR013097">
    <property type="entry name" value="Dabb"/>
</dbReference>
<organism evidence="2 3">
    <name type="scientific">Leucobacter triazinivorans</name>
    <dbReference type="NCBI Taxonomy" id="1784719"/>
    <lineage>
        <taxon>Bacteria</taxon>
        <taxon>Bacillati</taxon>
        <taxon>Actinomycetota</taxon>
        <taxon>Actinomycetes</taxon>
        <taxon>Micrococcales</taxon>
        <taxon>Microbacteriaceae</taxon>
        <taxon>Leucobacter</taxon>
    </lineage>
</organism>
<evidence type="ECO:0000313" key="3">
    <source>
        <dbReference type="Proteomes" id="UP000289260"/>
    </source>
</evidence>
<accession>A0A4P6KHN9</accession>
<feature type="domain" description="Stress-response A/B barrel" evidence="1">
    <location>
        <begin position="15"/>
        <end position="108"/>
    </location>
</feature>
<keyword evidence="3" id="KW-1185">Reference proteome</keyword>
<dbReference type="SMART" id="SM00886">
    <property type="entry name" value="Dabb"/>
    <property type="match status" value="1"/>
</dbReference>
<evidence type="ECO:0000313" key="2">
    <source>
        <dbReference type="EMBL" id="QBE49074.1"/>
    </source>
</evidence>
<dbReference type="InterPro" id="IPR011008">
    <property type="entry name" value="Dimeric_a/b-barrel"/>
</dbReference>
<dbReference type="Gene3D" id="3.30.70.100">
    <property type="match status" value="1"/>
</dbReference>
<evidence type="ECO:0000259" key="1">
    <source>
        <dbReference type="PROSITE" id="PS51502"/>
    </source>
</evidence>
<gene>
    <name evidence="2" type="ORF">EVS81_09650</name>
</gene>
<dbReference type="Proteomes" id="UP000289260">
    <property type="component" value="Chromosome"/>
</dbReference>
<dbReference type="SUPFAM" id="SSF54909">
    <property type="entry name" value="Dimeric alpha+beta barrel"/>
    <property type="match status" value="1"/>
</dbReference>
<sequence>MYTATKHTLKEEPMILHIANFRWKPDVTEERIAALTAALTEMAAQLDCIHSYAAGPNLHLRPGGSDYAVAAIVADGDALDAYLDHPLHQQVYTDFLGTMLESREAAQLPIASGSFA</sequence>
<dbReference type="AlphaFoldDB" id="A0A4P6KHN9"/>
<dbReference type="OrthoDB" id="6637496at2"/>
<dbReference type="KEGG" id="ltr:EVS81_09650"/>
<protein>
    <submittedName>
        <fullName evidence="2">Dabb family protein</fullName>
    </submittedName>
</protein>
<dbReference type="PROSITE" id="PS51502">
    <property type="entry name" value="S_R_A_B_BARREL"/>
    <property type="match status" value="1"/>
</dbReference>